<dbReference type="RefSeq" id="WP_055577977.1">
    <property type="nucleotide sequence ID" value="NZ_LKTM01000113.1"/>
</dbReference>
<dbReference type="EMBL" id="LKTM01000113">
    <property type="protein sequence ID" value="KQH79127.1"/>
    <property type="molecule type" value="Genomic_DNA"/>
</dbReference>
<evidence type="ECO:0000313" key="2">
    <source>
        <dbReference type="Proteomes" id="UP000051677"/>
    </source>
</evidence>
<dbReference type="AlphaFoldDB" id="A0A0Q2MGZ7"/>
<organism evidence="1 2">
    <name type="scientific">Mycobacterium gordonae</name>
    <dbReference type="NCBI Taxonomy" id="1778"/>
    <lineage>
        <taxon>Bacteria</taxon>
        <taxon>Bacillati</taxon>
        <taxon>Actinomycetota</taxon>
        <taxon>Actinomycetes</taxon>
        <taxon>Mycobacteriales</taxon>
        <taxon>Mycobacteriaceae</taxon>
        <taxon>Mycobacterium</taxon>
    </lineage>
</organism>
<name>A0A0Q2MGZ7_MYCGO</name>
<gene>
    <name evidence="1" type="ORF">AO501_21330</name>
</gene>
<dbReference type="OrthoDB" id="4738571at2"/>
<evidence type="ECO:0000313" key="1">
    <source>
        <dbReference type="EMBL" id="KQH79127.1"/>
    </source>
</evidence>
<dbReference type="STRING" id="1778.A9W97_10490"/>
<sequence length="69" mass="7883">MTWKRCEGKAIADSALGEDARDAQLEDYIRMQNPQLTDIRLAGATPLEESDSSVQPPRRWYRVVYLAND</sequence>
<dbReference type="Proteomes" id="UP000051677">
    <property type="component" value="Unassembled WGS sequence"/>
</dbReference>
<proteinExistence type="predicted"/>
<accession>A0A0Q2MGZ7</accession>
<reference evidence="1 2" key="1">
    <citation type="submission" date="2015-10" db="EMBL/GenBank/DDBJ databases">
        <title>Mycobacterium gordonae draft genome assembly.</title>
        <authorList>
            <person name="Ustinova V."/>
            <person name="Smirnova T."/>
            <person name="Blagodatskikh K."/>
            <person name="Varlamov D."/>
            <person name="Larionova E."/>
            <person name="Chernousova L."/>
        </authorList>
    </citation>
    <scope>NUCLEOTIDE SEQUENCE [LARGE SCALE GENOMIC DNA]</scope>
    <source>
        <strain evidence="1 2">CTRI 14-8773</strain>
    </source>
</reference>
<protein>
    <submittedName>
        <fullName evidence="1">Uncharacterized protein</fullName>
    </submittedName>
</protein>
<comment type="caution">
    <text evidence="1">The sequence shown here is derived from an EMBL/GenBank/DDBJ whole genome shotgun (WGS) entry which is preliminary data.</text>
</comment>